<evidence type="ECO:0000313" key="1">
    <source>
        <dbReference type="EMBL" id="RRB12663.1"/>
    </source>
</evidence>
<name>A0A3P1CH33_9BACT</name>
<comment type="caution">
    <text evidence="1">The sequence shown here is derived from an EMBL/GenBank/DDBJ whole genome shotgun (WGS) entry which is preliminary data.</text>
</comment>
<proteinExistence type="predicted"/>
<gene>
    <name evidence="1" type="ORF">EHT87_20975</name>
</gene>
<dbReference type="RefSeq" id="WP_124908614.1">
    <property type="nucleotide sequence ID" value="NZ_RQJP01000004.1"/>
</dbReference>
<reference evidence="1 2" key="1">
    <citation type="submission" date="2018-11" db="EMBL/GenBank/DDBJ databases">
        <authorList>
            <person name="Zhou Z."/>
            <person name="Wang G."/>
        </authorList>
    </citation>
    <scope>NUCLEOTIDE SEQUENCE [LARGE SCALE GENOMIC DNA]</scope>
    <source>
        <strain evidence="1 2">KCTC42998</strain>
    </source>
</reference>
<protein>
    <submittedName>
        <fullName evidence="1">Uncharacterized protein</fullName>
    </submittedName>
</protein>
<organism evidence="1 2">
    <name type="scientific">Larkinella knui</name>
    <dbReference type="NCBI Taxonomy" id="2025310"/>
    <lineage>
        <taxon>Bacteria</taxon>
        <taxon>Pseudomonadati</taxon>
        <taxon>Bacteroidota</taxon>
        <taxon>Cytophagia</taxon>
        <taxon>Cytophagales</taxon>
        <taxon>Spirosomataceae</taxon>
        <taxon>Larkinella</taxon>
    </lineage>
</organism>
<accession>A0A3P1CH33</accession>
<dbReference type="EMBL" id="RQJP01000004">
    <property type="protein sequence ID" value="RRB12663.1"/>
    <property type="molecule type" value="Genomic_DNA"/>
</dbReference>
<keyword evidence="2" id="KW-1185">Reference proteome</keyword>
<evidence type="ECO:0000313" key="2">
    <source>
        <dbReference type="Proteomes" id="UP000274271"/>
    </source>
</evidence>
<dbReference type="Proteomes" id="UP000274271">
    <property type="component" value="Unassembled WGS sequence"/>
</dbReference>
<dbReference type="AlphaFoldDB" id="A0A3P1CH33"/>
<dbReference type="OrthoDB" id="962091at2"/>
<sequence>MKRLASEEELNEFLFSFTNYGFIGGNHIVQWNQTFATEDRERFIRVIKTVVGQALSSDLPTDFNSLLLFYNKGDFDLYLRTVNAYTAWFFNTINILLKVPFSQDQ</sequence>